<feature type="domain" description="Heterokaryon incompatibility" evidence="1">
    <location>
        <begin position="343"/>
        <end position="426"/>
    </location>
</feature>
<accession>A0A167KU30</accession>
<dbReference type="EMBL" id="AZHA01000001">
    <property type="protein sequence ID" value="OAA52197.1"/>
    <property type="molecule type" value="Genomic_DNA"/>
</dbReference>
<gene>
    <name evidence="2" type="ORF">BBO_00038</name>
</gene>
<dbReference type="PANTHER" id="PTHR39596">
    <property type="match status" value="1"/>
</dbReference>
<proteinExistence type="predicted"/>
<dbReference type="Pfam" id="PF06985">
    <property type="entry name" value="HET"/>
    <property type="match status" value="1"/>
</dbReference>
<name>A0A167KU30_9HYPO</name>
<protein>
    <submittedName>
        <fullName evidence="2">HET domain protein</fullName>
    </submittedName>
</protein>
<dbReference type="PANTHER" id="PTHR39596:SF3">
    <property type="entry name" value="HETEROKARYON INCOMPATIBILITY DOMAIN-CONTAINING PROTEIN"/>
    <property type="match status" value="1"/>
</dbReference>
<evidence type="ECO:0000313" key="3">
    <source>
        <dbReference type="Proteomes" id="UP000076863"/>
    </source>
</evidence>
<dbReference type="OrthoDB" id="2426273at2759"/>
<dbReference type="InterPro" id="IPR010730">
    <property type="entry name" value="HET"/>
</dbReference>
<evidence type="ECO:0000313" key="2">
    <source>
        <dbReference type="EMBL" id="OAA52197.1"/>
    </source>
</evidence>
<dbReference type="Proteomes" id="UP000076863">
    <property type="component" value="Unassembled WGS sequence"/>
</dbReference>
<evidence type="ECO:0000259" key="1">
    <source>
        <dbReference type="Pfam" id="PF06985"/>
    </source>
</evidence>
<organism evidence="2 3">
    <name type="scientific">Beauveria brongniartii RCEF 3172</name>
    <dbReference type="NCBI Taxonomy" id="1081107"/>
    <lineage>
        <taxon>Eukaryota</taxon>
        <taxon>Fungi</taxon>
        <taxon>Dikarya</taxon>
        <taxon>Ascomycota</taxon>
        <taxon>Pezizomycotina</taxon>
        <taxon>Sordariomycetes</taxon>
        <taxon>Hypocreomycetidae</taxon>
        <taxon>Hypocreales</taxon>
        <taxon>Cordycipitaceae</taxon>
        <taxon>Beauveria</taxon>
        <taxon>Beauveria brongniartii</taxon>
    </lineage>
</organism>
<keyword evidence="3" id="KW-1185">Reference proteome</keyword>
<dbReference type="AlphaFoldDB" id="A0A167KU30"/>
<comment type="caution">
    <text evidence="2">The sequence shown here is derived from an EMBL/GenBank/DDBJ whole genome shotgun (WGS) entry which is preliminary data.</text>
</comment>
<reference evidence="2 3" key="1">
    <citation type="journal article" date="2016" name="Genome Biol. Evol.">
        <title>Divergent and convergent evolution of fungal pathogenicity.</title>
        <authorList>
            <person name="Shang Y."/>
            <person name="Xiao G."/>
            <person name="Zheng P."/>
            <person name="Cen K."/>
            <person name="Zhan S."/>
            <person name="Wang C."/>
        </authorList>
    </citation>
    <scope>NUCLEOTIDE SEQUENCE [LARGE SCALE GENOMIC DNA]</scope>
    <source>
        <strain evidence="2 3">RCEF 3172</strain>
    </source>
</reference>
<sequence length="889" mass="101460">MDFLPLPQDPTFPTPETPYLSSEDWDFGPFCTYLDRKWQALGLAEAPQLPTNHALMTLPLQRIFDAVPAAKLQSFVQTWLYFGLVAEFLGLNELEDGRRLIDLDQARHEMSVLYRECSRDSDDGKLLTSVFILENADIFAERRSLAGELAPRFHYLHQCLFRSMLIVNNTSNQLEYSVRYSIAGLGELFMTSLYAASFLAKRRIVLPIAAFNWFRDYLKSGNDVEKRMLSFGWCPSGIEKLRNLFQGVASLHFVTRLRPRTRPSDHTNCTNYACRAFQIDMSQYRPRHVVDGCQCDDVHVDEAEVTRILNNSDSYPMLRIEPGATEEEPARITLETYEADMNYVALSHVWADGLGNPRSNALPNCQIVRIANYVANLNQALNDNDNPRSEYRVWVDTICCPVELEGKAVALERIAGVYRNSAHVLLLDSSLTCLDTETCNLAERLLRTFSCSAWMRRLWTLQEAVLPKNLCVQFQDKAVSVSALMQDLYLQGMKDMRFLRIWHDLLNEVNVIRNFEDTSRSLDNIYFKPQLITLQRSIHFRTVSVPSDEPLCIAVLMGLQIDGLTFIKDGEQRMAAVWAALAETLGGLSTSLVFHLEETLSMKGWRWAPKSLLGSLGEDSTLGMDERSLRFGVPLPVTTLSLGMPTPKGLRMRAHGGLMMVAPIRENFDLHPWKGVTKRVIENHVLIYRQLTGEWYRIADWHRSRKLASWSDGEEKAYNEKHPSPLFDCIRSNTAALIFQDFETEAEVKVAILGKVQECLDDNDDDEQKAMLFERERTVMCWRLGQKEVTLLNKVIAISNRLADDQVTANLVACGNEASPQRDECLAEVKKWLETTVDREWKEDGEFAQLVEDTMGEDMEGSVWPLILVDYSNLISMKDSAEDQLWFVD</sequence>